<gene>
    <name evidence="2" type="ORF">BL57_116</name>
</gene>
<name>A0AB74UKY6_9VIRU</name>
<proteinExistence type="predicted"/>
<feature type="compositionally biased region" description="Low complexity" evidence="1">
    <location>
        <begin position="177"/>
        <end position="205"/>
    </location>
</feature>
<dbReference type="EMBL" id="PQ287320">
    <property type="protein sequence ID" value="XHV10588.1"/>
    <property type="molecule type" value="Genomic_DNA"/>
</dbReference>
<accession>A0AB74UKY6</accession>
<organism evidence="2">
    <name type="scientific">Caulobacter phage BL57</name>
    <dbReference type="NCBI Taxonomy" id="3348355"/>
    <lineage>
        <taxon>Viruses</taxon>
    </lineage>
</organism>
<protein>
    <recommendedName>
        <fullName evidence="3">F5/8 type C domain-containing protein</fullName>
    </recommendedName>
</protein>
<sequence length="223" mass="23489">MTIQGSQSQPTTSPASFSVQYSDDNSAWTTAWEVTGQTGWAPGQIREFHAPIDLFFTDLADAPPSYIGQGLKALRVNSGETALEFFTFPTIPTSLNDLTDVTISGTPTDGQVLAYDADAAVFKPTSVPGVTPTAFTDLTDAPTSYAGEGGNAVRVKMTEDGLEFYTPGTGGGGGAAGAAPGRRGPSRSRSISRPLRSTRPSPTMRRALRPSFSRTPRPGRPTL</sequence>
<feature type="region of interest" description="Disordered" evidence="1">
    <location>
        <begin position="163"/>
        <end position="223"/>
    </location>
</feature>
<evidence type="ECO:0008006" key="3">
    <source>
        <dbReference type="Google" id="ProtNLM"/>
    </source>
</evidence>
<reference evidence="2" key="1">
    <citation type="submission" date="2024-10" db="EMBL/GenBank/DDBJ databases">
        <title>Genetic diversity among independent isolates of the Dolichocephalovirinae subfamily.</title>
        <authorList>
            <person name="Ely B."/>
            <person name="Thomas Q."/>
            <person name="Mohammadi T."/>
        </authorList>
    </citation>
    <scope>NUCLEOTIDE SEQUENCE</scope>
</reference>
<evidence type="ECO:0000313" key="2">
    <source>
        <dbReference type="EMBL" id="XHV10588.1"/>
    </source>
</evidence>
<evidence type="ECO:0000256" key="1">
    <source>
        <dbReference type="SAM" id="MobiDB-lite"/>
    </source>
</evidence>